<dbReference type="PANTHER" id="PTHR34676">
    <property type="entry name" value="DUF4219 DOMAIN-CONTAINING PROTEIN-RELATED"/>
    <property type="match status" value="1"/>
</dbReference>
<comment type="caution">
    <text evidence="1">The sequence shown here is derived from an EMBL/GenBank/DDBJ whole genome shotgun (WGS) entry which is preliminary data.</text>
</comment>
<evidence type="ECO:0000313" key="2">
    <source>
        <dbReference type="Proteomes" id="UP001454036"/>
    </source>
</evidence>
<dbReference type="PANTHER" id="PTHR34676:SF8">
    <property type="entry name" value="TRANSMEMBRANE PROTEIN"/>
    <property type="match status" value="1"/>
</dbReference>
<evidence type="ECO:0008006" key="3">
    <source>
        <dbReference type="Google" id="ProtNLM"/>
    </source>
</evidence>
<dbReference type="Pfam" id="PF14223">
    <property type="entry name" value="Retrotran_gag_2"/>
    <property type="match status" value="1"/>
</dbReference>
<accession>A0AAV3Q2Z5</accession>
<keyword evidence="2" id="KW-1185">Reference proteome</keyword>
<dbReference type="AlphaFoldDB" id="A0AAV3Q2Z5"/>
<dbReference type="Proteomes" id="UP001454036">
    <property type="component" value="Unassembled WGS sequence"/>
</dbReference>
<protein>
    <recommendedName>
        <fullName evidence="3">UBN2 domain-containing protein</fullName>
    </recommendedName>
</protein>
<evidence type="ECO:0000313" key="1">
    <source>
        <dbReference type="EMBL" id="GAA0158305.1"/>
    </source>
</evidence>
<reference evidence="1 2" key="1">
    <citation type="submission" date="2024-01" db="EMBL/GenBank/DDBJ databases">
        <title>The complete chloroplast genome sequence of Lithospermum erythrorhizon: insights into the phylogenetic relationship among Boraginaceae species and the maternal lineages of purple gromwells.</title>
        <authorList>
            <person name="Okada T."/>
            <person name="Watanabe K."/>
        </authorList>
    </citation>
    <scope>NUCLEOTIDE SEQUENCE [LARGE SCALE GENOMIC DNA]</scope>
</reference>
<organism evidence="1 2">
    <name type="scientific">Lithospermum erythrorhizon</name>
    <name type="common">Purple gromwell</name>
    <name type="synonym">Lithospermum officinale var. erythrorhizon</name>
    <dbReference type="NCBI Taxonomy" id="34254"/>
    <lineage>
        <taxon>Eukaryota</taxon>
        <taxon>Viridiplantae</taxon>
        <taxon>Streptophyta</taxon>
        <taxon>Embryophyta</taxon>
        <taxon>Tracheophyta</taxon>
        <taxon>Spermatophyta</taxon>
        <taxon>Magnoliopsida</taxon>
        <taxon>eudicotyledons</taxon>
        <taxon>Gunneridae</taxon>
        <taxon>Pentapetalae</taxon>
        <taxon>asterids</taxon>
        <taxon>lamiids</taxon>
        <taxon>Boraginales</taxon>
        <taxon>Boraginaceae</taxon>
        <taxon>Boraginoideae</taxon>
        <taxon>Lithospermeae</taxon>
        <taxon>Lithospermum</taxon>
    </lineage>
</organism>
<name>A0AAV3Q2Z5_LITER</name>
<proteinExistence type="predicted"/>
<dbReference type="EMBL" id="BAABME010003311">
    <property type="protein sequence ID" value="GAA0158305.1"/>
    <property type="molecule type" value="Genomic_DNA"/>
</dbReference>
<sequence length="161" mass="18370">MKIKTTQAGSTIEGMFDEDKKKELEVGSSTIEVPITNVDKSNLSELRPDDLKKIAFNAKAVNLLHNVMCMEKYGRIKSSKTAKEFWDLLETAHVGTNQVKQTKVRLLMKEYQMFEMKEGEPIADMHQRLNVILNNLQSLGKECSREKINGKVFEALTVDYD</sequence>
<gene>
    <name evidence="1" type="ORF">LIER_15373</name>
</gene>